<dbReference type="GO" id="GO:0008999">
    <property type="term" value="F:protein-N-terminal-alanine acetyltransferase activity"/>
    <property type="evidence" value="ECO:0007669"/>
    <property type="project" value="TreeGrafter"/>
</dbReference>
<dbReference type="GO" id="GO:0005737">
    <property type="term" value="C:cytoplasm"/>
    <property type="evidence" value="ECO:0007669"/>
    <property type="project" value="TreeGrafter"/>
</dbReference>
<evidence type="ECO:0000259" key="4">
    <source>
        <dbReference type="PROSITE" id="PS51186"/>
    </source>
</evidence>
<dbReference type="EMBL" id="MDTQ01000001">
    <property type="protein sequence ID" value="ODC03579.1"/>
    <property type="molecule type" value="Genomic_DNA"/>
</dbReference>
<name>A0A1E2V989_9GAMM</name>
<gene>
    <name evidence="5" type="ORF">BFW38_08480</name>
</gene>
<protein>
    <recommendedName>
        <fullName evidence="4">N-acetyltransferase domain-containing protein</fullName>
    </recommendedName>
</protein>
<feature type="domain" description="N-acetyltransferase" evidence="4">
    <location>
        <begin position="5"/>
        <end position="164"/>
    </location>
</feature>
<dbReference type="STRING" id="197479.BFW38_08480"/>
<sequence>MPLMWDIRPLTMDDAGHLLRFELDNRAWFERFIQPRPDSFYTPTGVRLHIRQFLQENRQGKRLPRLIIHRESGVIVGRVNLHNLRLDQGSAFIGYRVAQSIARQGAAKRGVDLIQHEARLLGIRTLLAYVVSANLASQKVLQHHGFKVKQRLPDYVSLHGQKLDCLYCYKQLYE</sequence>
<dbReference type="Proteomes" id="UP000094291">
    <property type="component" value="Unassembled WGS sequence"/>
</dbReference>
<dbReference type="PANTHER" id="PTHR43792:SF8">
    <property type="entry name" value="[RIBOSOMAL PROTEIN US5]-ALANINE N-ACETYLTRANSFERASE"/>
    <property type="match status" value="1"/>
</dbReference>
<dbReference type="AlphaFoldDB" id="A0A1E2V989"/>
<evidence type="ECO:0000256" key="2">
    <source>
        <dbReference type="ARBA" id="ARBA00023315"/>
    </source>
</evidence>
<dbReference type="SUPFAM" id="SSF55729">
    <property type="entry name" value="Acyl-CoA N-acyltransferases (Nat)"/>
    <property type="match status" value="1"/>
</dbReference>
<dbReference type="InterPro" id="IPR051531">
    <property type="entry name" value="N-acetyltransferase"/>
</dbReference>
<evidence type="ECO:0000256" key="3">
    <source>
        <dbReference type="ARBA" id="ARBA00038502"/>
    </source>
</evidence>
<dbReference type="InterPro" id="IPR016181">
    <property type="entry name" value="Acyl_CoA_acyltransferase"/>
</dbReference>
<evidence type="ECO:0000313" key="5">
    <source>
        <dbReference type="EMBL" id="ODC03579.1"/>
    </source>
</evidence>
<reference evidence="5 6" key="1">
    <citation type="submission" date="2016-08" db="EMBL/GenBank/DDBJ databases">
        <authorList>
            <person name="Seilhamer J.J."/>
        </authorList>
    </citation>
    <scope>NUCLEOTIDE SEQUENCE [LARGE SCALE GENOMIC DNA]</scope>
    <source>
        <strain evidence="5 6">PH27A</strain>
    </source>
</reference>
<keyword evidence="1" id="KW-0808">Transferase</keyword>
<comment type="similarity">
    <text evidence="3">Belongs to the acetyltransferase family. RimJ subfamily.</text>
</comment>
<keyword evidence="6" id="KW-1185">Reference proteome</keyword>
<dbReference type="Pfam" id="PF13302">
    <property type="entry name" value="Acetyltransf_3"/>
    <property type="match status" value="1"/>
</dbReference>
<comment type="caution">
    <text evidence="5">The sequence shown here is derived from an EMBL/GenBank/DDBJ whole genome shotgun (WGS) entry which is preliminary data.</text>
</comment>
<evidence type="ECO:0000256" key="1">
    <source>
        <dbReference type="ARBA" id="ARBA00022679"/>
    </source>
</evidence>
<dbReference type="PROSITE" id="PS51186">
    <property type="entry name" value="GNAT"/>
    <property type="match status" value="1"/>
</dbReference>
<dbReference type="PANTHER" id="PTHR43792">
    <property type="entry name" value="GNAT FAMILY, PUTATIVE (AFU_ORTHOLOGUE AFUA_3G00765)-RELATED-RELATED"/>
    <property type="match status" value="1"/>
</dbReference>
<proteinExistence type="inferred from homology"/>
<evidence type="ECO:0000313" key="6">
    <source>
        <dbReference type="Proteomes" id="UP000094291"/>
    </source>
</evidence>
<dbReference type="Gene3D" id="3.40.630.30">
    <property type="match status" value="1"/>
</dbReference>
<keyword evidence="2" id="KW-0012">Acyltransferase</keyword>
<dbReference type="OrthoDB" id="9801656at2"/>
<accession>A0A1E2V989</accession>
<organism evidence="5 6">
    <name type="scientific">Terasakiispira papahanaumokuakeensis</name>
    <dbReference type="NCBI Taxonomy" id="197479"/>
    <lineage>
        <taxon>Bacteria</taxon>
        <taxon>Pseudomonadati</taxon>
        <taxon>Pseudomonadota</taxon>
        <taxon>Gammaproteobacteria</taxon>
        <taxon>Oceanospirillales</taxon>
        <taxon>Terasakiispira</taxon>
    </lineage>
</organism>
<dbReference type="InterPro" id="IPR000182">
    <property type="entry name" value="GNAT_dom"/>
</dbReference>